<proteinExistence type="predicted"/>
<reference evidence="3" key="1">
    <citation type="journal article" date="2019" name="Int. J. Syst. Evol. Microbiol.">
        <title>The Global Catalogue of Microorganisms (GCM) 10K type strain sequencing project: providing services to taxonomists for standard genome sequencing and annotation.</title>
        <authorList>
            <consortium name="The Broad Institute Genomics Platform"/>
            <consortium name="The Broad Institute Genome Sequencing Center for Infectious Disease"/>
            <person name="Wu L."/>
            <person name="Ma J."/>
        </authorList>
    </citation>
    <scope>NUCLEOTIDE SEQUENCE [LARGE SCALE GENOMIC DNA]</scope>
    <source>
        <strain evidence="3">CGMCC 1.10131</strain>
    </source>
</reference>
<dbReference type="PANTHER" id="PTHR42160">
    <property type="entry name" value="URACIL-DNA GLYCOSYLASE SUPERFAMILY PROTEIN"/>
    <property type="match status" value="1"/>
</dbReference>
<evidence type="ECO:0000259" key="1">
    <source>
        <dbReference type="SMART" id="SM00986"/>
    </source>
</evidence>
<accession>A0ABQ1I4E2</accession>
<dbReference type="Proteomes" id="UP000651977">
    <property type="component" value="Unassembled WGS sequence"/>
</dbReference>
<sequence length="212" mass="24033">MITTNHKVAEDLTSLLKEVRACQLCQAQLSPRPVLQVASEAKILIIGQAPGSKVHQSGIPWDDPSGLRLREWLSVSEQQFYDDKLFAIIPSAFCYPGRGKQGDLAPPKICFDTWHRRLLACLPNIELTLLVGQYAQALYLQRNKRCSLTENVANYADFAEHALWPLPHPSPRNRFWLAKHPWFEAQVLPELQTKLATIISRHASLTNRDQSD</sequence>
<dbReference type="Gene3D" id="3.40.470.10">
    <property type="entry name" value="Uracil-DNA glycosylase-like domain"/>
    <property type="match status" value="1"/>
</dbReference>
<name>A0ABQ1I4E2_9ALTE</name>
<dbReference type="SMART" id="SM00986">
    <property type="entry name" value="UDG"/>
    <property type="match status" value="1"/>
</dbReference>
<organism evidence="2 3">
    <name type="scientific">Agarivorans gilvus</name>
    <dbReference type="NCBI Taxonomy" id="680279"/>
    <lineage>
        <taxon>Bacteria</taxon>
        <taxon>Pseudomonadati</taxon>
        <taxon>Pseudomonadota</taxon>
        <taxon>Gammaproteobacteria</taxon>
        <taxon>Alteromonadales</taxon>
        <taxon>Alteromonadaceae</taxon>
        <taxon>Agarivorans</taxon>
    </lineage>
</organism>
<dbReference type="InterPro" id="IPR047124">
    <property type="entry name" value="HI_0220.2"/>
</dbReference>
<evidence type="ECO:0000313" key="2">
    <source>
        <dbReference type="EMBL" id="GGB15626.1"/>
    </source>
</evidence>
<dbReference type="PANTHER" id="PTHR42160:SF1">
    <property type="entry name" value="URACIL-DNA GLYCOSYLASE SUPERFAMILY PROTEIN"/>
    <property type="match status" value="1"/>
</dbReference>
<feature type="domain" description="Uracil-DNA glycosylase-like" evidence="1">
    <location>
        <begin position="34"/>
        <end position="192"/>
    </location>
</feature>
<dbReference type="Pfam" id="PF03167">
    <property type="entry name" value="UDG"/>
    <property type="match status" value="1"/>
</dbReference>
<dbReference type="SUPFAM" id="SSF52141">
    <property type="entry name" value="Uracil-DNA glycosylase-like"/>
    <property type="match status" value="1"/>
</dbReference>
<dbReference type="InterPro" id="IPR005122">
    <property type="entry name" value="Uracil-DNA_glycosylase-like"/>
</dbReference>
<comment type="caution">
    <text evidence="2">The sequence shown here is derived from an EMBL/GenBank/DDBJ whole genome shotgun (WGS) entry which is preliminary data.</text>
</comment>
<gene>
    <name evidence="2" type="ORF">GCM10007414_31320</name>
</gene>
<dbReference type="CDD" id="cd10033">
    <property type="entry name" value="UDG_like"/>
    <property type="match status" value="1"/>
</dbReference>
<dbReference type="SMART" id="SM00987">
    <property type="entry name" value="UreE_C"/>
    <property type="match status" value="1"/>
</dbReference>
<dbReference type="EMBL" id="BMDY01000021">
    <property type="protein sequence ID" value="GGB15626.1"/>
    <property type="molecule type" value="Genomic_DNA"/>
</dbReference>
<dbReference type="InterPro" id="IPR036895">
    <property type="entry name" value="Uracil-DNA_glycosylase-like_sf"/>
</dbReference>
<evidence type="ECO:0000313" key="3">
    <source>
        <dbReference type="Proteomes" id="UP000651977"/>
    </source>
</evidence>
<protein>
    <submittedName>
        <fullName evidence="2">Uracil-DNA glycosylase</fullName>
    </submittedName>
</protein>
<dbReference type="RefSeq" id="WP_188407525.1">
    <property type="nucleotide sequence ID" value="NZ_BMDY01000021.1"/>
</dbReference>
<keyword evidence="3" id="KW-1185">Reference proteome</keyword>